<organism evidence="1 2">
    <name type="scientific">Purpureocillium lilacinum</name>
    <name type="common">Paecilomyces lilacinus</name>
    <dbReference type="NCBI Taxonomy" id="33203"/>
    <lineage>
        <taxon>Eukaryota</taxon>
        <taxon>Fungi</taxon>
        <taxon>Dikarya</taxon>
        <taxon>Ascomycota</taxon>
        <taxon>Pezizomycotina</taxon>
        <taxon>Sordariomycetes</taxon>
        <taxon>Hypocreomycetidae</taxon>
        <taxon>Hypocreales</taxon>
        <taxon>Ophiocordycipitaceae</taxon>
        <taxon>Purpureocillium</taxon>
    </lineage>
</organism>
<keyword evidence="2" id="KW-1185">Reference proteome</keyword>
<accession>A0ACC4E3V7</accession>
<proteinExistence type="predicted"/>
<name>A0ACC4E3V7_PURLI</name>
<sequence length="181" mass="20074">MDPKDTSHIRHLAGDSLSALNERADRRRRKPSLSDSFRNIPGDVGAETLRQGSRVDGRKYRRAYRTGARGHGGSRSDEVMGRRELDSSDDENQRRAESKAGQGREYDRARRVTWLNGGETNSSASPEQPADKQWVLAALAIQKGRRRTTISIGSVSKSIVVLIVEMWSARHRGHGLAIAGD</sequence>
<evidence type="ECO:0000313" key="1">
    <source>
        <dbReference type="EMBL" id="KAL3962429.1"/>
    </source>
</evidence>
<gene>
    <name evidence="1" type="ORF">ACCO45_003952</name>
</gene>
<protein>
    <submittedName>
        <fullName evidence="1">Uncharacterized protein</fullName>
    </submittedName>
</protein>
<reference evidence="1" key="1">
    <citation type="submission" date="2024-12" db="EMBL/GenBank/DDBJ databases">
        <title>Comparative genomics and development of molecular markers within Purpureocillium lilacinum and among Purpureocillium species.</title>
        <authorList>
            <person name="Yeh Z.-Y."/>
            <person name="Ni N.-T."/>
            <person name="Lo P.-H."/>
            <person name="Mushyakhwo K."/>
            <person name="Lin C.-F."/>
            <person name="Nai Y.-S."/>
        </authorList>
    </citation>
    <scope>NUCLEOTIDE SEQUENCE</scope>
    <source>
        <strain evidence="1">NCHU-NPUST-175</strain>
    </source>
</reference>
<evidence type="ECO:0000313" key="2">
    <source>
        <dbReference type="Proteomes" id="UP001638806"/>
    </source>
</evidence>
<dbReference type="Proteomes" id="UP001638806">
    <property type="component" value="Unassembled WGS sequence"/>
</dbReference>
<dbReference type="EMBL" id="JBGNUJ010000003">
    <property type="protein sequence ID" value="KAL3962429.1"/>
    <property type="molecule type" value="Genomic_DNA"/>
</dbReference>
<comment type="caution">
    <text evidence="1">The sequence shown here is derived from an EMBL/GenBank/DDBJ whole genome shotgun (WGS) entry which is preliminary data.</text>
</comment>